<dbReference type="Proteomes" id="UP001165541">
    <property type="component" value="Unassembled WGS sequence"/>
</dbReference>
<evidence type="ECO:0000313" key="3">
    <source>
        <dbReference type="Proteomes" id="UP001165541"/>
    </source>
</evidence>
<name>A0ABT0YWR6_9BURK</name>
<feature type="region of interest" description="Disordered" evidence="1">
    <location>
        <begin position="53"/>
        <end position="89"/>
    </location>
</feature>
<keyword evidence="3" id="KW-1185">Reference proteome</keyword>
<sequence length="89" mass="9618">MNNRNWPLSDSGGELHRRRVRYLLGSNSSRPETGRFLPASQNALNDCCSLSSTVAADRSSHDPQSSGSTKTNCSEGDLLMNGSYVRDGA</sequence>
<comment type="caution">
    <text evidence="2">The sequence shown here is derived from an EMBL/GenBank/DDBJ whole genome shotgun (WGS) entry which is preliminary data.</text>
</comment>
<proteinExistence type="predicted"/>
<protein>
    <submittedName>
        <fullName evidence="2">Uncharacterized protein</fullName>
    </submittedName>
</protein>
<evidence type="ECO:0000256" key="1">
    <source>
        <dbReference type="SAM" id="MobiDB-lite"/>
    </source>
</evidence>
<evidence type="ECO:0000313" key="2">
    <source>
        <dbReference type="EMBL" id="MCM5682293.1"/>
    </source>
</evidence>
<accession>A0ABT0YWR6</accession>
<feature type="compositionally biased region" description="Polar residues" evidence="1">
    <location>
        <begin position="62"/>
        <end position="74"/>
    </location>
</feature>
<organism evidence="2 3">
    <name type="scientific">Caldimonas mangrovi</name>
    <dbReference type="NCBI Taxonomy" id="2944811"/>
    <lineage>
        <taxon>Bacteria</taxon>
        <taxon>Pseudomonadati</taxon>
        <taxon>Pseudomonadota</taxon>
        <taxon>Betaproteobacteria</taxon>
        <taxon>Burkholderiales</taxon>
        <taxon>Sphaerotilaceae</taxon>
        <taxon>Caldimonas</taxon>
    </lineage>
</organism>
<dbReference type="EMBL" id="JAMKFE010000017">
    <property type="protein sequence ID" value="MCM5682293.1"/>
    <property type="molecule type" value="Genomic_DNA"/>
</dbReference>
<gene>
    <name evidence="2" type="ORF">M8A51_22425</name>
</gene>
<reference evidence="2" key="1">
    <citation type="submission" date="2022-05" db="EMBL/GenBank/DDBJ databases">
        <title>Schlegelella sp. nov., isolated from mangrove soil.</title>
        <authorList>
            <person name="Liu Y."/>
            <person name="Ge X."/>
            <person name="Liu W."/>
        </authorList>
    </citation>
    <scope>NUCLEOTIDE SEQUENCE</scope>
    <source>
        <strain evidence="2">S2-27</strain>
    </source>
</reference>
<dbReference type="RefSeq" id="WP_251780766.1">
    <property type="nucleotide sequence ID" value="NZ_JAMKFE010000017.1"/>
</dbReference>